<dbReference type="Gene3D" id="2.40.30.90">
    <property type="entry name" value="Bacterial fluorinating enzyme like"/>
    <property type="match status" value="1"/>
</dbReference>
<dbReference type="PANTHER" id="PTHR35092">
    <property type="entry name" value="CHLORINASE MJ1651"/>
    <property type="match status" value="1"/>
</dbReference>
<evidence type="ECO:0000259" key="3">
    <source>
        <dbReference type="Pfam" id="PF01887"/>
    </source>
</evidence>
<reference evidence="6" key="1">
    <citation type="journal article" date="2019" name="Int. J. Syst. Evol. Microbiol.">
        <title>The Global Catalogue of Microorganisms (GCM) 10K type strain sequencing project: providing services to taxonomists for standard genome sequencing and annotation.</title>
        <authorList>
            <consortium name="The Broad Institute Genomics Platform"/>
            <consortium name="The Broad Institute Genome Sequencing Center for Infectious Disease"/>
            <person name="Wu L."/>
            <person name="Ma J."/>
        </authorList>
    </citation>
    <scope>NUCLEOTIDE SEQUENCE [LARGE SCALE GENOMIC DNA]</scope>
    <source>
        <strain evidence="6">CGMCC 4.7177</strain>
    </source>
</reference>
<evidence type="ECO:0000259" key="4">
    <source>
        <dbReference type="Pfam" id="PF20257"/>
    </source>
</evidence>
<feature type="domain" description="S-adenosyl-l-methionine hydroxide adenosyltransferase C-terminal" evidence="4">
    <location>
        <begin position="180"/>
        <end position="274"/>
    </location>
</feature>
<sequence length="292" mass="32477">MTNGLLVFQSDFGNSDGAVSAMHGVANSVQLGIPIFEITHQIPQYNIREASYRLLQTVDYWPSGTVFVSIVDPGVGSDRRSVVAKTINNHYIITPDNGTLTHIKEFVEITDVRIIDETINRLPKSGESHTFHGRDIFAYTGARLASGLIEFEAIGPTVHPSTLINLPLKSASLINEVITGIIDIIDKPFGNLWTNISREQFMKIAKDFGDSFEVSIIRDGRIIYKSILKYGRSFADSHIGEPLLYVNSLDNMGIAINQGSFSDAYRVRTGTSWEVVICKMPEVDKNLTRKRI</sequence>
<proteinExistence type="inferred from homology"/>
<evidence type="ECO:0000313" key="6">
    <source>
        <dbReference type="Proteomes" id="UP001597218"/>
    </source>
</evidence>
<dbReference type="Pfam" id="PF20257">
    <property type="entry name" value="SAM_HAT_C"/>
    <property type="match status" value="1"/>
</dbReference>
<dbReference type="InterPro" id="IPR046469">
    <property type="entry name" value="SAM_HAT_N"/>
</dbReference>
<dbReference type="InterPro" id="IPR002747">
    <property type="entry name" value="SAM_OH_AdoTrfase"/>
</dbReference>
<gene>
    <name evidence="5" type="ORF">ACFSFY_03040</name>
</gene>
<organism evidence="5 6">
    <name type="scientific">Sporosarcina siberiensis</name>
    <dbReference type="NCBI Taxonomy" id="1365606"/>
    <lineage>
        <taxon>Bacteria</taxon>
        <taxon>Bacillati</taxon>
        <taxon>Bacillota</taxon>
        <taxon>Bacilli</taxon>
        <taxon>Bacillales</taxon>
        <taxon>Caryophanaceae</taxon>
        <taxon>Sporosarcina</taxon>
    </lineage>
</organism>
<dbReference type="InterPro" id="IPR046470">
    <property type="entry name" value="SAM_HAT_C"/>
</dbReference>
<accession>A0ABW4SCC9</accession>
<dbReference type="PIRSF" id="PIRSF006779">
    <property type="entry name" value="UCP006779"/>
    <property type="match status" value="1"/>
</dbReference>
<evidence type="ECO:0000256" key="1">
    <source>
        <dbReference type="ARBA" id="ARBA00022691"/>
    </source>
</evidence>
<dbReference type="SUPFAM" id="SSF101852">
    <property type="entry name" value="Bacterial fluorinating enzyme, C-terminal domain"/>
    <property type="match status" value="1"/>
</dbReference>
<keyword evidence="6" id="KW-1185">Reference proteome</keyword>
<dbReference type="InterPro" id="IPR023227">
    <property type="entry name" value="SAM_OH_AdoTrfase_C_sf"/>
</dbReference>
<comment type="similarity">
    <text evidence="2">Belongs to the SAM hydrolase / SAM-dependent halogenase family.</text>
</comment>
<keyword evidence="1" id="KW-0949">S-adenosyl-L-methionine</keyword>
<dbReference type="Proteomes" id="UP001597218">
    <property type="component" value="Unassembled WGS sequence"/>
</dbReference>
<dbReference type="EMBL" id="JBHUGI010000006">
    <property type="protein sequence ID" value="MFD1927035.1"/>
    <property type="molecule type" value="Genomic_DNA"/>
</dbReference>
<dbReference type="Gene3D" id="3.40.50.10790">
    <property type="entry name" value="S-adenosyl-l-methionine hydroxide adenosyltransferase, N-terminal"/>
    <property type="match status" value="1"/>
</dbReference>
<comment type="caution">
    <text evidence="5">The sequence shown here is derived from an EMBL/GenBank/DDBJ whole genome shotgun (WGS) entry which is preliminary data.</text>
</comment>
<feature type="domain" description="S-adenosyl-l-methionine hydroxide adenosyltransferase N-terminal" evidence="3">
    <location>
        <begin position="7"/>
        <end position="155"/>
    </location>
</feature>
<protein>
    <submittedName>
        <fullName evidence="5">S-adenosyl-l-methionine hydroxide adenosyltransferase family protein</fullName>
    </submittedName>
</protein>
<dbReference type="Pfam" id="PF01887">
    <property type="entry name" value="SAM_HAT_N"/>
    <property type="match status" value="1"/>
</dbReference>
<dbReference type="SUPFAM" id="SSF102522">
    <property type="entry name" value="Bacterial fluorinating enzyme, N-terminal domain"/>
    <property type="match status" value="1"/>
</dbReference>
<name>A0ABW4SCC9_9BACL</name>
<dbReference type="PANTHER" id="PTHR35092:SF1">
    <property type="entry name" value="CHLORINASE MJ1651"/>
    <property type="match status" value="1"/>
</dbReference>
<dbReference type="InterPro" id="IPR023228">
    <property type="entry name" value="SAM_OH_AdoTrfase_N_sf"/>
</dbReference>
<evidence type="ECO:0000313" key="5">
    <source>
        <dbReference type="EMBL" id="MFD1927035.1"/>
    </source>
</evidence>
<dbReference type="RefSeq" id="WP_381535694.1">
    <property type="nucleotide sequence ID" value="NZ_JBHUGI010000006.1"/>
</dbReference>
<evidence type="ECO:0000256" key="2">
    <source>
        <dbReference type="ARBA" id="ARBA00024035"/>
    </source>
</evidence>